<dbReference type="EC" id="2.7.7.6" evidence="7"/>
<feature type="binding site" evidence="7">
    <location>
        <position position="72"/>
    </location>
    <ligand>
        <name>Zn(2+)</name>
        <dbReference type="ChEBI" id="CHEBI:29105"/>
    </ligand>
</feature>
<dbReference type="AlphaFoldDB" id="A0A3G1IWA0"/>
<keyword evidence="10" id="KW-0934">Plastid</keyword>
<dbReference type="GO" id="GO:0003899">
    <property type="term" value="F:DNA-directed RNA polymerase activity"/>
    <property type="evidence" value="ECO:0007669"/>
    <property type="project" value="UniProtKB-UniRule"/>
</dbReference>
<evidence type="ECO:0000256" key="4">
    <source>
        <dbReference type="ARBA" id="ARBA00022695"/>
    </source>
</evidence>
<dbReference type="SMART" id="SM00663">
    <property type="entry name" value="RPOLA_N"/>
    <property type="match status" value="1"/>
</dbReference>
<dbReference type="PANTHER" id="PTHR19376:SF54">
    <property type="entry name" value="DNA-DIRECTED RNA POLYMERASE SUBUNIT BETA"/>
    <property type="match status" value="1"/>
</dbReference>
<dbReference type="InterPro" id="IPR000722">
    <property type="entry name" value="RNA_pol_asu"/>
</dbReference>
<feature type="binding site" evidence="7">
    <location>
        <position position="85"/>
    </location>
    <ligand>
        <name>Zn(2+)</name>
        <dbReference type="ChEBI" id="CHEBI:29105"/>
    </ligand>
</feature>
<keyword evidence="5 7" id="KW-0804">Transcription</keyword>
<dbReference type="EMBL" id="MF167427">
    <property type="protein sequence ID" value="ASQ40346.1"/>
    <property type="molecule type" value="Genomic_DNA"/>
</dbReference>
<dbReference type="HAMAP" id="MF_01323">
    <property type="entry name" value="RNApol_bact_RpoC1"/>
    <property type="match status" value="1"/>
</dbReference>
<evidence type="ECO:0000256" key="6">
    <source>
        <dbReference type="ARBA" id="ARBA00048552"/>
    </source>
</evidence>
<dbReference type="Pfam" id="PF00623">
    <property type="entry name" value="RNA_pol_Rpb1_2"/>
    <property type="match status" value="2"/>
</dbReference>
<evidence type="ECO:0000256" key="5">
    <source>
        <dbReference type="ARBA" id="ARBA00023163"/>
    </source>
</evidence>
<dbReference type="InterPro" id="IPR007080">
    <property type="entry name" value="RNA_pol_Rpb1_1"/>
</dbReference>
<protein>
    <recommendedName>
        <fullName evidence="7">DNA-directed RNA polymerase subunit gamma</fullName>
        <shortName evidence="7">RNAP subunit gamma</shortName>
        <ecNumber evidence="7">2.7.7.6</ecNumber>
    </recommendedName>
    <alternativeName>
        <fullName evidence="7">RNA polymerase subunit gamma</fullName>
    </alternativeName>
    <alternativeName>
        <fullName evidence="7">Transcriptase subunit gamma</fullName>
    </alternativeName>
</protein>
<organism evidence="10">
    <name type="scientific">Cyanoptyche gloeocystis</name>
    <dbReference type="NCBI Taxonomy" id="77922"/>
    <lineage>
        <taxon>Eukaryota</taxon>
        <taxon>Glaucocystophyceae</taxon>
        <taxon>Glaucocystophyceae incertae sedis</taxon>
        <taxon>Cyanoptyche</taxon>
    </lineage>
</organism>
<evidence type="ECO:0000256" key="1">
    <source>
        <dbReference type="ARBA" id="ARBA00004026"/>
    </source>
</evidence>
<dbReference type="InterPro" id="IPR007066">
    <property type="entry name" value="RNA_pol_Rpb1_3"/>
</dbReference>
<accession>A0A3G1IWA0</accession>
<gene>
    <name evidence="7 10" type="primary">rpoC1</name>
</gene>
<evidence type="ECO:0000256" key="8">
    <source>
        <dbReference type="RuleBase" id="RU004279"/>
    </source>
</evidence>
<feature type="domain" description="RNA polymerase N-terminal" evidence="9">
    <location>
        <begin position="241"/>
        <end position="520"/>
    </location>
</feature>
<comment type="cofactor">
    <cofactor evidence="7">
        <name>Mg(2+)</name>
        <dbReference type="ChEBI" id="CHEBI:18420"/>
    </cofactor>
    <text evidence="7">Binds 1 Mg(2+) ion per subunit.</text>
</comment>
<keyword evidence="7" id="KW-0862">Zinc</keyword>
<keyword evidence="3 7" id="KW-0808">Transferase</keyword>
<comment type="similarity">
    <text evidence="7">Belongs to the RNA polymerase beta' chain family. RpoC1 subfamily.</text>
</comment>
<dbReference type="Gene3D" id="1.10.274.100">
    <property type="entry name" value="RNA polymerase Rpb1, domain 3"/>
    <property type="match status" value="1"/>
</dbReference>
<feature type="binding site" evidence="7">
    <location>
        <position position="470"/>
    </location>
    <ligand>
        <name>Mg(2+)</name>
        <dbReference type="ChEBI" id="CHEBI:18420"/>
    </ligand>
</feature>
<feature type="binding site" evidence="7">
    <location>
        <position position="70"/>
    </location>
    <ligand>
        <name>Zn(2+)</name>
        <dbReference type="ChEBI" id="CHEBI:29105"/>
    </ligand>
</feature>
<evidence type="ECO:0000259" key="9">
    <source>
        <dbReference type="SMART" id="SM00663"/>
    </source>
</evidence>
<evidence type="ECO:0000256" key="3">
    <source>
        <dbReference type="ARBA" id="ARBA00022679"/>
    </source>
</evidence>
<evidence type="ECO:0000313" key="10">
    <source>
        <dbReference type="EMBL" id="ASQ40346.1"/>
    </source>
</evidence>
<comment type="catalytic activity">
    <reaction evidence="6 7 8">
        <text>RNA(n) + a ribonucleoside 5'-triphosphate = RNA(n+1) + diphosphate</text>
        <dbReference type="Rhea" id="RHEA:21248"/>
        <dbReference type="Rhea" id="RHEA-COMP:14527"/>
        <dbReference type="Rhea" id="RHEA-COMP:17342"/>
        <dbReference type="ChEBI" id="CHEBI:33019"/>
        <dbReference type="ChEBI" id="CHEBI:61557"/>
        <dbReference type="ChEBI" id="CHEBI:140395"/>
        <dbReference type="EC" id="2.7.7.6"/>
    </reaction>
</comment>
<sequence>MLKYEKYFNYIKIHIASPDRIRQWGERISANGNVVGKITKPETINYRTLKPEKDGLFCERIFGPIKDNQCQCGRSKIVQPGQSFCSRCGMEITESRVRRYRMGYIQLSAVVAHIWYLKNRPSYISNLLNMKVKEVEQIIYLYSFVVLKKTKEFENKKMLNHQEWVNIHKKRKKKNSKFEVPELGMGAEVIEQFLKELNIEWEIKKIREDIEEGIEDPIKHSKYIRRLRVIRAFINTEIKAEWMILSIIPVLPPDLRPMVELAQGLFATSDLNELYRRTIYRNNRLIRLQEASAPQVVIRNEKRMLQEAVDALIDNGRRGSTVLGFNNRPLKSLSAIIKGKQGRFRQNLLGKRVDYSGRSVIVVEPQLKLYQCGLPFEMAIELFQPFLIHGLIKQGLTTSLKIAKKLIESNDPIIKYVLEDVIQGHPVLLNRAPTLHRMSIQAFEPILIDGRAIQLHPLVCAAFNADFDGDQMAVHVPLSVEARAEAKLLMLSSNNLLSPATGDPIITPTQDMVLGCYYLTVDNPQIQKGVDSYFLNMDDVIMAYEQNKISLHAKIWVRCEQILDLLNNDNTLLKVQVDSAGITTKIYPNCRLRYDKQGNFISQYIRTTAGRIIFNKIIEKALCC</sequence>
<evidence type="ECO:0000256" key="7">
    <source>
        <dbReference type="HAMAP-Rule" id="MF_01323"/>
    </source>
</evidence>
<dbReference type="PANTHER" id="PTHR19376">
    <property type="entry name" value="DNA-DIRECTED RNA POLYMERASE"/>
    <property type="match status" value="1"/>
</dbReference>
<comment type="function">
    <text evidence="1 7 8">DNA-dependent RNA polymerase catalyzes the transcription of DNA into RNA using the four ribonucleoside triphosphates as substrates.</text>
</comment>
<dbReference type="InterPro" id="IPR034678">
    <property type="entry name" value="RNApol_RpoC1"/>
</dbReference>
<geneLocation type="plastid" evidence="10"/>
<dbReference type="Gene3D" id="2.40.40.20">
    <property type="match status" value="1"/>
</dbReference>
<dbReference type="SUPFAM" id="SSF64484">
    <property type="entry name" value="beta and beta-prime subunits of DNA dependent RNA-polymerase"/>
    <property type="match status" value="1"/>
</dbReference>
<feature type="binding site" evidence="7">
    <location>
        <position position="88"/>
    </location>
    <ligand>
        <name>Zn(2+)</name>
        <dbReference type="ChEBI" id="CHEBI:29105"/>
    </ligand>
</feature>
<keyword evidence="2 7" id="KW-0240">DNA-directed RNA polymerase</keyword>
<keyword evidence="7" id="KW-0479">Metal-binding</keyword>
<dbReference type="InterPro" id="IPR045867">
    <property type="entry name" value="DNA-dir_RpoC_beta_prime"/>
</dbReference>
<dbReference type="GO" id="GO:0003677">
    <property type="term" value="F:DNA binding"/>
    <property type="evidence" value="ECO:0007669"/>
    <property type="project" value="UniProtKB-UniRule"/>
</dbReference>
<dbReference type="Gene3D" id="1.10.40.90">
    <property type="match status" value="1"/>
</dbReference>
<proteinExistence type="inferred from homology"/>
<reference evidence="10" key="1">
    <citation type="submission" date="2017-05" db="EMBL/GenBank/DDBJ databases">
        <title>Plastid comparative genomics reveals ancient divergence between Glaucophyte genera.</title>
        <authorList>
            <person name="Figueroa-Martinez F.J."/>
            <person name="Jackson C."/>
            <person name="Reyes-Prieto A."/>
        </authorList>
    </citation>
    <scope>NUCLEOTIDE SEQUENCE</scope>
    <source>
        <strain evidence="10">SAG 4.97</strain>
    </source>
</reference>
<feature type="binding site" evidence="7">
    <location>
        <position position="466"/>
    </location>
    <ligand>
        <name>Mg(2+)</name>
        <dbReference type="ChEBI" id="CHEBI:18420"/>
    </ligand>
</feature>
<dbReference type="InterPro" id="IPR006592">
    <property type="entry name" value="RNA_pol_N"/>
</dbReference>
<keyword evidence="7" id="KW-0460">Magnesium</keyword>
<dbReference type="Pfam" id="PF04997">
    <property type="entry name" value="RNA_pol_Rpb1_1"/>
    <property type="match status" value="1"/>
</dbReference>
<dbReference type="Pfam" id="PF04983">
    <property type="entry name" value="RNA_pol_Rpb1_3"/>
    <property type="match status" value="1"/>
</dbReference>
<dbReference type="GO" id="GO:0006351">
    <property type="term" value="P:DNA-templated transcription"/>
    <property type="evidence" value="ECO:0007669"/>
    <property type="project" value="UniProtKB-UniRule"/>
</dbReference>
<name>A0A3G1IWA0_9EUKA</name>
<dbReference type="GO" id="GO:0008270">
    <property type="term" value="F:zinc ion binding"/>
    <property type="evidence" value="ECO:0007669"/>
    <property type="project" value="UniProtKB-UniRule"/>
</dbReference>
<dbReference type="InterPro" id="IPR042102">
    <property type="entry name" value="RNA_pol_Rpb1_3_sf"/>
</dbReference>
<dbReference type="InterPro" id="IPR044893">
    <property type="entry name" value="RNA_pol_Rpb1_clamp_domain"/>
</dbReference>
<feature type="binding site" evidence="7">
    <location>
        <position position="468"/>
    </location>
    <ligand>
        <name>Mg(2+)</name>
        <dbReference type="ChEBI" id="CHEBI:18420"/>
    </ligand>
</feature>
<dbReference type="GO" id="GO:0000428">
    <property type="term" value="C:DNA-directed RNA polymerase complex"/>
    <property type="evidence" value="ECO:0007669"/>
    <property type="project" value="UniProtKB-KW"/>
</dbReference>
<dbReference type="GO" id="GO:0000287">
    <property type="term" value="F:magnesium ion binding"/>
    <property type="evidence" value="ECO:0007669"/>
    <property type="project" value="UniProtKB-UniRule"/>
</dbReference>
<dbReference type="Gene3D" id="4.10.860.120">
    <property type="entry name" value="RNA polymerase II, clamp domain"/>
    <property type="match status" value="1"/>
</dbReference>
<evidence type="ECO:0000256" key="2">
    <source>
        <dbReference type="ARBA" id="ARBA00022478"/>
    </source>
</evidence>
<keyword evidence="4 7" id="KW-0548">Nucleotidyltransferase</keyword>
<comment type="cofactor">
    <cofactor evidence="7">
        <name>Zn(2+)</name>
        <dbReference type="ChEBI" id="CHEBI:29105"/>
    </cofactor>
    <text evidence="7">Binds 1 Zn(2+) ion per subunit.</text>
</comment>